<dbReference type="InterPro" id="IPR014871">
    <property type="entry name" value="dUTPase/dCTP_pyrophosphatase"/>
</dbReference>
<evidence type="ECO:0000313" key="1">
    <source>
        <dbReference type="EMBL" id="PSM52254.1"/>
    </source>
</evidence>
<name>A0A2P8R184_9BACT</name>
<sequence>MEYKKILKEMFVMQQHLNNETNGLKWEEGYTNKGKLISWKRCIYMECAELIDSFAWKHWKNIEEPTNEENVAVEIVDIWHFIMSYVLEQAYPHKDIDCVVEDVASVSGFGDFCIDPYDMSEYSIYEIINDVEIIIHDTSGFNFEIHNLLTNYFRLSLKCGVNLHKLFEIYIGKNVLNKFRQDNGYKDGSYKKVWNGKEDNVVMSEILKTGILKADDIYQKLEENYKSLK</sequence>
<protein>
    <submittedName>
        <fullName evidence="1">dUTPase</fullName>
    </submittedName>
</protein>
<dbReference type="Gene3D" id="1.10.4010.10">
    <property type="entry name" value="Type II deoxyuridine triphosphatase"/>
    <property type="match status" value="1"/>
</dbReference>
<dbReference type="CDD" id="cd11527">
    <property type="entry name" value="NTP-PPase_dUTPase"/>
    <property type="match status" value="1"/>
</dbReference>
<evidence type="ECO:0000313" key="2">
    <source>
        <dbReference type="Proteomes" id="UP000240535"/>
    </source>
</evidence>
<proteinExistence type="predicted"/>
<gene>
    <name evidence="1" type="ORF">CQ405_04145</name>
</gene>
<dbReference type="Pfam" id="PF08761">
    <property type="entry name" value="dUTPase_2"/>
    <property type="match status" value="1"/>
</dbReference>
<dbReference type="SUPFAM" id="SSF101386">
    <property type="entry name" value="all-alpha NTP pyrophosphatases"/>
    <property type="match status" value="1"/>
</dbReference>
<dbReference type="EMBL" id="PDHH01000003">
    <property type="protein sequence ID" value="PSM52254.1"/>
    <property type="molecule type" value="Genomic_DNA"/>
</dbReference>
<organism evidence="1 2">
    <name type="scientific">Campylobacter blaseri</name>
    <dbReference type="NCBI Taxonomy" id="2042961"/>
    <lineage>
        <taxon>Bacteria</taxon>
        <taxon>Pseudomonadati</taxon>
        <taxon>Campylobacterota</taxon>
        <taxon>Epsilonproteobacteria</taxon>
        <taxon>Campylobacterales</taxon>
        <taxon>Campylobacteraceae</taxon>
        <taxon>Campylobacter</taxon>
    </lineage>
</organism>
<accession>A0A2P8R184</accession>
<dbReference type="AlphaFoldDB" id="A0A2P8R184"/>
<dbReference type="Proteomes" id="UP000240535">
    <property type="component" value="Unassembled WGS sequence"/>
</dbReference>
<comment type="caution">
    <text evidence="1">The sequence shown here is derived from an EMBL/GenBank/DDBJ whole genome shotgun (WGS) entry which is preliminary data.</text>
</comment>
<dbReference type="RefSeq" id="WP_106870936.1">
    <property type="nucleotide sequence ID" value="NZ_CP053841.1"/>
</dbReference>
<dbReference type="OrthoDB" id="9775854at2"/>
<reference evidence="2" key="1">
    <citation type="submission" date="2017-10" db="EMBL/GenBank/DDBJ databases">
        <title>Campylobacter species from seals.</title>
        <authorList>
            <person name="Gilbert M.J."/>
            <person name="Zomer A.L."/>
            <person name="Timmerman A.J."/>
            <person name="Duim B."/>
            <person name="Wagenaar J.A."/>
        </authorList>
    </citation>
    <scope>NUCLEOTIDE SEQUENCE [LARGE SCALE GENOMIC DNA]</scope>
    <source>
        <strain evidence="2">17S00004-5</strain>
    </source>
</reference>
<keyword evidence="2" id="KW-1185">Reference proteome</keyword>